<evidence type="ECO:0000256" key="1">
    <source>
        <dbReference type="SAM" id="Phobius"/>
    </source>
</evidence>
<sequence>MIYKVNALTEDNNGFAKTLLSDWLLLILIFLSLLAGYTVYPHLPERVATHWSLSGDVNGYSSRFWGAFGIPLMTGGLYCLLLFLPLIDPQKENYKKFAAAYKVIRSLLVVFMFGIYTVIILNALGYDIPVKKITMLGVSLLFMVIGNFMGQIRQNYFVGIKTPWTLASEEVWQKTHRLSGKIWVAAGFLGIAGTLIDKPAGRVLLIAALAIAVIIPVIYSYLEYQKTHVRKV</sequence>
<dbReference type="PANTHER" id="PTHR37810">
    <property type="entry name" value="IMMUNITY PROTEIN SDPI"/>
    <property type="match status" value="1"/>
</dbReference>
<feature type="transmembrane region" description="Helical" evidence="1">
    <location>
        <begin position="23"/>
        <end position="43"/>
    </location>
</feature>
<dbReference type="Proteomes" id="UP000002217">
    <property type="component" value="Chromosome"/>
</dbReference>
<keyword evidence="4" id="KW-1185">Reference proteome</keyword>
<protein>
    <recommendedName>
        <fullName evidence="2">DUF1648 domain-containing protein</fullName>
    </recommendedName>
</protein>
<dbReference type="KEGG" id="dae:Dtox_0037"/>
<evidence type="ECO:0000313" key="3">
    <source>
        <dbReference type="EMBL" id="ACV61001.1"/>
    </source>
</evidence>
<feature type="transmembrane region" description="Helical" evidence="1">
    <location>
        <begin position="202"/>
        <end position="222"/>
    </location>
</feature>
<dbReference type="InterPro" id="IPR026272">
    <property type="entry name" value="SdpI"/>
</dbReference>
<dbReference type="Pfam" id="PF13630">
    <property type="entry name" value="SdpI"/>
    <property type="match status" value="1"/>
</dbReference>
<evidence type="ECO:0000259" key="2">
    <source>
        <dbReference type="Pfam" id="PF07853"/>
    </source>
</evidence>
<proteinExistence type="predicted"/>
<dbReference type="GO" id="GO:0009636">
    <property type="term" value="P:response to toxic substance"/>
    <property type="evidence" value="ECO:0007669"/>
    <property type="project" value="TreeGrafter"/>
</dbReference>
<gene>
    <name evidence="3" type="ordered locus">Dtox_0037</name>
</gene>
<name>C8VVC7_DESAS</name>
<dbReference type="AlphaFoldDB" id="C8VVC7"/>
<organism evidence="3 4">
    <name type="scientific">Desulfofarcimen acetoxidans (strain ATCC 49208 / DSM 771 / KCTC 5769 / VKM B-1644 / 5575)</name>
    <name type="common">Desulfotomaculum acetoxidans</name>
    <dbReference type="NCBI Taxonomy" id="485916"/>
    <lineage>
        <taxon>Bacteria</taxon>
        <taxon>Bacillati</taxon>
        <taxon>Bacillota</taxon>
        <taxon>Clostridia</taxon>
        <taxon>Eubacteriales</taxon>
        <taxon>Peptococcaceae</taxon>
        <taxon>Desulfofarcimen</taxon>
    </lineage>
</organism>
<feature type="transmembrane region" description="Helical" evidence="1">
    <location>
        <begin position="178"/>
        <end position="196"/>
    </location>
</feature>
<keyword evidence="1" id="KW-0812">Transmembrane</keyword>
<dbReference type="InterPro" id="IPR025962">
    <property type="entry name" value="SdpI/YhfL"/>
</dbReference>
<dbReference type="PANTHER" id="PTHR37810:SF5">
    <property type="entry name" value="IMMUNITY PROTEIN SDPI"/>
    <property type="match status" value="1"/>
</dbReference>
<dbReference type="STRING" id="485916.Dtox_0037"/>
<feature type="transmembrane region" description="Helical" evidence="1">
    <location>
        <begin position="63"/>
        <end position="87"/>
    </location>
</feature>
<dbReference type="EMBL" id="CP001720">
    <property type="protein sequence ID" value="ACV61001.1"/>
    <property type="molecule type" value="Genomic_DNA"/>
</dbReference>
<evidence type="ECO:0000313" key="4">
    <source>
        <dbReference type="Proteomes" id="UP000002217"/>
    </source>
</evidence>
<feature type="domain" description="DUF1648" evidence="2">
    <location>
        <begin position="27"/>
        <end position="74"/>
    </location>
</feature>
<dbReference type="eggNOG" id="COG5658">
    <property type="taxonomic scope" value="Bacteria"/>
</dbReference>
<reference evidence="3 4" key="1">
    <citation type="journal article" date="2009" name="Stand. Genomic Sci.">
        <title>Complete genome sequence of Desulfotomaculum acetoxidans type strain (5575).</title>
        <authorList>
            <person name="Spring S."/>
            <person name="Lapidus A."/>
            <person name="Schroder M."/>
            <person name="Gleim D."/>
            <person name="Sims D."/>
            <person name="Meincke L."/>
            <person name="Glavina Del Rio T."/>
            <person name="Tice H."/>
            <person name="Copeland A."/>
            <person name="Cheng J.F."/>
            <person name="Lucas S."/>
            <person name="Chen F."/>
            <person name="Nolan M."/>
            <person name="Bruce D."/>
            <person name="Goodwin L."/>
            <person name="Pitluck S."/>
            <person name="Ivanova N."/>
            <person name="Mavromatis K."/>
            <person name="Mikhailova N."/>
            <person name="Pati A."/>
            <person name="Chen A."/>
            <person name="Palaniappan K."/>
            <person name="Land M."/>
            <person name="Hauser L."/>
            <person name="Chang Y.J."/>
            <person name="Jeffries C.D."/>
            <person name="Chain P."/>
            <person name="Saunders E."/>
            <person name="Brettin T."/>
            <person name="Detter J.C."/>
            <person name="Goker M."/>
            <person name="Bristow J."/>
            <person name="Eisen J.A."/>
            <person name="Markowitz V."/>
            <person name="Hugenholtz P."/>
            <person name="Kyrpides N.C."/>
            <person name="Klenk H.P."/>
            <person name="Han C."/>
        </authorList>
    </citation>
    <scope>NUCLEOTIDE SEQUENCE [LARGE SCALE GENOMIC DNA]</scope>
    <source>
        <strain evidence="4">ATCC 49208 / DSM 771 / VKM B-1644</strain>
    </source>
</reference>
<dbReference type="Pfam" id="PF07853">
    <property type="entry name" value="DUF1648"/>
    <property type="match status" value="1"/>
</dbReference>
<feature type="transmembrane region" description="Helical" evidence="1">
    <location>
        <begin position="107"/>
        <end position="126"/>
    </location>
</feature>
<dbReference type="PIRSF" id="PIRSF038959">
    <property type="entry name" value="SdpI"/>
    <property type="match status" value="1"/>
</dbReference>
<dbReference type="HOGENOM" id="CLU_093038_0_0_9"/>
<accession>C8VVC7</accession>
<feature type="transmembrane region" description="Helical" evidence="1">
    <location>
        <begin position="132"/>
        <end position="150"/>
    </location>
</feature>
<keyword evidence="1" id="KW-1133">Transmembrane helix</keyword>
<keyword evidence="1" id="KW-0472">Membrane</keyword>
<dbReference type="InterPro" id="IPR012867">
    <property type="entry name" value="DUF1648"/>
</dbReference>